<name>A0AAW9DUR9_ACIAO</name>
<dbReference type="Pfam" id="PF13183">
    <property type="entry name" value="Fer4_8"/>
    <property type="match status" value="1"/>
</dbReference>
<dbReference type="GO" id="GO:0016491">
    <property type="term" value="F:oxidoreductase activity"/>
    <property type="evidence" value="ECO:0007669"/>
    <property type="project" value="UniProtKB-KW"/>
</dbReference>
<keyword evidence="1" id="KW-0004">4Fe-4S</keyword>
<reference evidence="7 8" key="1">
    <citation type="submission" date="2023-11" db="EMBL/GenBank/DDBJ databases">
        <title>MicrobeMod: A computational toolkit for identifying prokaryotic methylation and restriction-modification with nanopore sequencing.</title>
        <authorList>
            <person name="Crits-Christoph A."/>
            <person name="Kang S.C."/>
            <person name="Lee H."/>
            <person name="Ostrov N."/>
        </authorList>
    </citation>
    <scope>NUCLEOTIDE SEQUENCE [LARGE SCALE GENOMIC DNA]</scope>
    <source>
        <strain evidence="7 8">DSMZ 700</strain>
    </source>
</reference>
<evidence type="ECO:0000256" key="4">
    <source>
        <dbReference type="ARBA" id="ARBA00023004"/>
    </source>
</evidence>
<dbReference type="PROSITE" id="PS51379">
    <property type="entry name" value="4FE4S_FER_2"/>
    <property type="match status" value="1"/>
</dbReference>
<keyword evidence="4" id="KW-0408">Iron</keyword>
<keyword evidence="3" id="KW-0560">Oxidoreductase</keyword>
<accession>A0AAW9DUR9</accession>
<dbReference type="RefSeq" id="WP_319615455.1">
    <property type="nucleotide sequence ID" value="NZ_JAWXYB010000018.1"/>
</dbReference>
<dbReference type="InterPro" id="IPR051460">
    <property type="entry name" value="HdrC_iron-sulfur_subunit"/>
</dbReference>
<dbReference type="Proteomes" id="UP001279553">
    <property type="component" value="Unassembled WGS sequence"/>
</dbReference>
<proteinExistence type="predicted"/>
<comment type="caution">
    <text evidence="7">The sequence shown here is derived from an EMBL/GenBank/DDBJ whole genome shotgun (WGS) entry which is preliminary data.</text>
</comment>
<feature type="domain" description="4Fe-4S ferredoxin-type" evidence="6">
    <location>
        <begin position="32"/>
        <end position="64"/>
    </location>
</feature>
<dbReference type="AlphaFoldDB" id="A0AAW9DUR9"/>
<dbReference type="PANTHER" id="PTHR43255:SF1">
    <property type="entry name" value="IRON-SULFUR-BINDING OXIDOREDUCTASE FADF-RELATED"/>
    <property type="match status" value="1"/>
</dbReference>
<evidence type="ECO:0000256" key="5">
    <source>
        <dbReference type="ARBA" id="ARBA00023014"/>
    </source>
</evidence>
<evidence type="ECO:0000256" key="3">
    <source>
        <dbReference type="ARBA" id="ARBA00023002"/>
    </source>
</evidence>
<dbReference type="GO" id="GO:0005886">
    <property type="term" value="C:plasma membrane"/>
    <property type="evidence" value="ECO:0007669"/>
    <property type="project" value="TreeGrafter"/>
</dbReference>
<keyword evidence="5" id="KW-0411">Iron-sulfur</keyword>
<protein>
    <submittedName>
        <fullName evidence="7">4Fe-4S dicluster domain-containing protein</fullName>
    </submittedName>
</protein>
<evidence type="ECO:0000313" key="7">
    <source>
        <dbReference type="EMBL" id="MDX5932601.1"/>
    </source>
</evidence>
<evidence type="ECO:0000256" key="1">
    <source>
        <dbReference type="ARBA" id="ARBA00022485"/>
    </source>
</evidence>
<evidence type="ECO:0000313" key="8">
    <source>
        <dbReference type="Proteomes" id="UP001279553"/>
    </source>
</evidence>
<keyword evidence="2" id="KW-0479">Metal-binding</keyword>
<dbReference type="EMBL" id="JAWXYB010000018">
    <property type="protein sequence ID" value="MDX5932601.1"/>
    <property type="molecule type" value="Genomic_DNA"/>
</dbReference>
<gene>
    <name evidence="7" type="ORF">SIL87_17755</name>
</gene>
<keyword evidence="8" id="KW-1185">Reference proteome</keyword>
<dbReference type="InterPro" id="IPR017896">
    <property type="entry name" value="4Fe4S_Fe-S-bd"/>
</dbReference>
<sequence>MDSGIVTISDPLSGNSGVSYDKLEEIFNDIKAHPLYDQELFGCLNCGICTATCPSAHYYDYSPREIVQLLWTENLEGIYDTMQEKIWACAQCYTCAARCPFHNSPGGLVMVMREVAIQHGMQSAKDVLRPFTRVLMKLVSTGNQLAPNMITPDAFPDWGPNIAKVKAPLDLLRKAIPMPTMHTTDTAWEVNIKTSIELYTIWEETGVLKQLEMIDENLFDVIWWCNLTSGNSFWVGSWCPCRGMPRQGLFILVFHAVVHTNMETDEWTPKRIRLSRHFWNI</sequence>
<dbReference type="PROSITE" id="PS00198">
    <property type="entry name" value="4FE4S_FER_1"/>
    <property type="match status" value="2"/>
</dbReference>
<organism evidence="7 8">
    <name type="scientific">Acidiphilium acidophilum</name>
    <name type="common">Thiobacillus acidophilus</name>
    <dbReference type="NCBI Taxonomy" id="76588"/>
    <lineage>
        <taxon>Bacteria</taxon>
        <taxon>Pseudomonadati</taxon>
        <taxon>Pseudomonadota</taxon>
        <taxon>Alphaproteobacteria</taxon>
        <taxon>Acetobacterales</taxon>
        <taxon>Acidocellaceae</taxon>
        <taxon>Acidiphilium</taxon>
    </lineage>
</organism>
<dbReference type="Gene3D" id="1.10.1060.10">
    <property type="entry name" value="Alpha-helical ferredoxin"/>
    <property type="match status" value="1"/>
</dbReference>
<dbReference type="PANTHER" id="PTHR43255">
    <property type="entry name" value="IRON-SULFUR-BINDING OXIDOREDUCTASE FADF-RELATED-RELATED"/>
    <property type="match status" value="1"/>
</dbReference>
<evidence type="ECO:0000259" key="6">
    <source>
        <dbReference type="PROSITE" id="PS51379"/>
    </source>
</evidence>
<dbReference type="GO" id="GO:0051539">
    <property type="term" value="F:4 iron, 4 sulfur cluster binding"/>
    <property type="evidence" value="ECO:0007669"/>
    <property type="project" value="UniProtKB-KW"/>
</dbReference>
<dbReference type="GO" id="GO:0046872">
    <property type="term" value="F:metal ion binding"/>
    <property type="evidence" value="ECO:0007669"/>
    <property type="project" value="UniProtKB-KW"/>
</dbReference>
<dbReference type="InterPro" id="IPR017900">
    <property type="entry name" value="4Fe4S_Fe_S_CS"/>
</dbReference>
<evidence type="ECO:0000256" key="2">
    <source>
        <dbReference type="ARBA" id="ARBA00022723"/>
    </source>
</evidence>
<dbReference type="SUPFAM" id="SSF46548">
    <property type="entry name" value="alpha-helical ferredoxin"/>
    <property type="match status" value="1"/>
</dbReference>
<dbReference type="InterPro" id="IPR009051">
    <property type="entry name" value="Helical_ferredxn"/>
</dbReference>